<dbReference type="RefSeq" id="WP_131012480.1">
    <property type="nucleotide sequence ID" value="NZ_SIRE01000004.1"/>
</dbReference>
<keyword evidence="2" id="KW-1185">Reference proteome</keyword>
<dbReference type="Proteomes" id="UP000293142">
    <property type="component" value="Unassembled WGS sequence"/>
</dbReference>
<gene>
    <name evidence="1" type="ORF">EYB31_06570</name>
</gene>
<accession>A0A4Q9DWT7</accession>
<evidence type="ECO:0000313" key="1">
    <source>
        <dbReference type="EMBL" id="TBL80876.1"/>
    </source>
</evidence>
<dbReference type="OrthoDB" id="2678603at2"/>
<comment type="caution">
    <text evidence="1">The sequence shown here is derived from an EMBL/GenBank/DDBJ whole genome shotgun (WGS) entry which is preliminary data.</text>
</comment>
<organism evidence="1 2">
    <name type="scientific">Paenibacillus thalictri</name>
    <dbReference type="NCBI Taxonomy" id="2527873"/>
    <lineage>
        <taxon>Bacteria</taxon>
        <taxon>Bacillati</taxon>
        <taxon>Bacillota</taxon>
        <taxon>Bacilli</taxon>
        <taxon>Bacillales</taxon>
        <taxon>Paenibacillaceae</taxon>
        <taxon>Paenibacillus</taxon>
    </lineage>
</organism>
<protein>
    <submittedName>
        <fullName evidence="1">Uncharacterized protein</fullName>
    </submittedName>
</protein>
<evidence type="ECO:0000313" key="2">
    <source>
        <dbReference type="Proteomes" id="UP000293142"/>
    </source>
</evidence>
<name>A0A4Q9DWT7_9BACL</name>
<sequence>MLHSEFIIERKKALFSDKNNMNFPEKYHIQKNVLFPPAFFDRLNDATSPTEFKLLCIIHHHLYLFPDTIANFIDNKGLEIDIIDDLTQHLALITHVATKTNEQPIEESVAIPYVNQLMKFLINKEENEELDLKDHDPNNETRLHGDDISYLPREQKADAIIIDLTTYNSHLPPQALPLRAFIAIYQQLHNELKYSKGKRPSIEAYKNFGGNLTPERKLHNRYWGYFRNSLQMVPSSSWNLNLVLFEWEYNIVLASHINEATKELPNAFKLWSRKVLSLTALLPIVESRLFLIKYYTEHQISILEETNWSAPTLSVKKSNITDAMLKLASDWISMSLIIIPILEINTQRILADEDSTLLEELLDGETPRLILKDVEEIEETLHEIHHVQSLYRKHKLWDIQLIINEFLKANPDDNFTIDSQTIELVCNFVRDKYFRDFLT</sequence>
<dbReference type="AlphaFoldDB" id="A0A4Q9DWT7"/>
<reference evidence="1 2" key="1">
    <citation type="submission" date="2019-02" db="EMBL/GenBank/DDBJ databases">
        <title>Paenibacillus sp. nov., isolated from surface-sterilized tissue of Thalictrum simplex L.</title>
        <authorList>
            <person name="Tuo L."/>
        </authorList>
    </citation>
    <scope>NUCLEOTIDE SEQUENCE [LARGE SCALE GENOMIC DNA]</scope>
    <source>
        <strain evidence="1 2">N2SHLJ1</strain>
    </source>
</reference>
<dbReference type="EMBL" id="SIRE01000004">
    <property type="protein sequence ID" value="TBL80876.1"/>
    <property type="molecule type" value="Genomic_DNA"/>
</dbReference>
<proteinExistence type="predicted"/>